<dbReference type="Proteomes" id="UP001213504">
    <property type="component" value="Chromosome"/>
</dbReference>
<reference evidence="1" key="1">
    <citation type="submission" date="2023-04" db="EMBL/GenBank/DDBJ databases">
        <title>Complete genome sequence of a phthalic acid esters degrading bacterial strain.</title>
        <authorList>
            <person name="Weng L."/>
            <person name="Jia Y."/>
            <person name="Ren L."/>
        </authorList>
    </citation>
    <scope>NUCLEOTIDE SEQUENCE</scope>
    <source>
        <strain evidence="1">RL-LY01</strain>
    </source>
</reference>
<dbReference type="EMBL" id="CP121270">
    <property type="protein sequence ID" value="WFP25291.1"/>
    <property type="molecule type" value="Genomic_DNA"/>
</dbReference>
<organism evidence="1 2">
    <name type="scientific">Gordonia hongkongensis</name>
    <dbReference type="NCBI Taxonomy" id="1701090"/>
    <lineage>
        <taxon>Bacteria</taxon>
        <taxon>Bacillati</taxon>
        <taxon>Actinomycetota</taxon>
        <taxon>Actinomycetes</taxon>
        <taxon>Mycobacteriales</taxon>
        <taxon>Gordoniaceae</taxon>
        <taxon>Gordonia</taxon>
    </lineage>
</organism>
<name>A0AAX3T8Y8_9ACTN</name>
<proteinExistence type="predicted"/>
<evidence type="ECO:0000313" key="2">
    <source>
        <dbReference type="Proteomes" id="UP001213504"/>
    </source>
</evidence>
<gene>
    <name evidence="1" type="ORF">P9A14_01805</name>
</gene>
<dbReference type="RefSeq" id="WP_223259070.1">
    <property type="nucleotide sequence ID" value="NZ_CP121270.1"/>
</dbReference>
<evidence type="ECO:0000313" key="1">
    <source>
        <dbReference type="EMBL" id="WFP25291.1"/>
    </source>
</evidence>
<protein>
    <submittedName>
        <fullName evidence="1">Uncharacterized protein</fullName>
    </submittedName>
</protein>
<accession>A0AAX3T8Y8</accession>
<dbReference type="AlphaFoldDB" id="A0AAX3T8Y8"/>
<sequence>MNTVIHFVADPNDASWYRGDAERHTLYLRMGNFPDEEAFSLYLGHGRWMDFSTPPATWTIATTTQWPPTARPRLPKGEFHE</sequence>